<keyword evidence="1" id="KW-0472">Membrane</keyword>
<feature type="transmembrane region" description="Helical" evidence="1">
    <location>
        <begin position="106"/>
        <end position="127"/>
    </location>
</feature>
<feature type="transmembrane region" description="Helical" evidence="1">
    <location>
        <begin position="30"/>
        <end position="51"/>
    </location>
</feature>
<comment type="caution">
    <text evidence="2">The sequence shown here is derived from an EMBL/GenBank/DDBJ whole genome shotgun (WGS) entry which is preliminary data.</text>
</comment>
<name>A0A0J1B8F8_RHOIS</name>
<dbReference type="AlphaFoldDB" id="A0A0J1B8F8"/>
<dbReference type="Proteomes" id="UP000036367">
    <property type="component" value="Unassembled WGS sequence"/>
</dbReference>
<evidence type="ECO:0000313" key="3">
    <source>
        <dbReference type="Proteomes" id="UP000036367"/>
    </source>
</evidence>
<dbReference type="PATRIC" id="fig|595434.4.peg.4722"/>
<evidence type="ECO:0000256" key="1">
    <source>
        <dbReference type="SAM" id="Phobius"/>
    </source>
</evidence>
<proteinExistence type="predicted"/>
<gene>
    <name evidence="2" type="ORF">RISK_004977</name>
</gene>
<reference evidence="2" key="1">
    <citation type="submission" date="2015-05" db="EMBL/GenBank/DDBJ databases">
        <title>Permanent draft genome of Rhodopirellula islandicus K833.</title>
        <authorList>
            <person name="Kizina J."/>
            <person name="Richter M."/>
            <person name="Glockner F.O."/>
            <person name="Harder J."/>
        </authorList>
    </citation>
    <scope>NUCLEOTIDE SEQUENCE [LARGE SCALE GENOMIC DNA]</scope>
    <source>
        <strain evidence="2">K833</strain>
    </source>
</reference>
<evidence type="ECO:0008006" key="4">
    <source>
        <dbReference type="Google" id="ProtNLM"/>
    </source>
</evidence>
<keyword evidence="1" id="KW-1133">Transmembrane helix</keyword>
<dbReference type="STRING" id="595434.RISK_004977"/>
<keyword evidence="1" id="KW-0812">Transmembrane</keyword>
<organism evidence="2 3">
    <name type="scientific">Rhodopirellula islandica</name>
    <dbReference type="NCBI Taxonomy" id="595434"/>
    <lineage>
        <taxon>Bacteria</taxon>
        <taxon>Pseudomonadati</taxon>
        <taxon>Planctomycetota</taxon>
        <taxon>Planctomycetia</taxon>
        <taxon>Pirellulales</taxon>
        <taxon>Pirellulaceae</taxon>
        <taxon>Rhodopirellula</taxon>
    </lineage>
</organism>
<sequence length="129" mass="13807">MNTIARPLISELCMPDQQKIHRRTSSSREVGFAIAMLGFGLVLIIALFYFGRRAPGQSFDLEGPELFAEEIGHGFQSIGLIFMGLAIAIVLGGIATRLGSNAGRALMTLGSLSALSLIGLFVAHVVFTR</sequence>
<accession>A0A0J1B8F8</accession>
<keyword evidence="3" id="KW-1185">Reference proteome</keyword>
<dbReference type="EMBL" id="LECT01000042">
    <property type="protein sequence ID" value="KLU03007.1"/>
    <property type="molecule type" value="Genomic_DNA"/>
</dbReference>
<protein>
    <recommendedName>
        <fullName evidence="4">Transmembrane protein</fullName>
    </recommendedName>
</protein>
<evidence type="ECO:0000313" key="2">
    <source>
        <dbReference type="EMBL" id="KLU03007.1"/>
    </source>
</evidence>
<feature type="transmembrane region" description="Helical" evidence="1">
    <location>
        <begin position="71"/>
        <end position="94"/>
    </location>
</feature>